<dbReference type="InterPro" id="IPR001878">
    <property type="entry name" value="Znf_CCHC"/>
</dbReference>
<keyword evidence="6" id="KW-1185">Reference proteome</keyword>
<feature type="compositionally biased region" description="Polar residues" evidence="3">
    <location>
        <begin position="561"/>
        <end position="582"/>
    </location>
</feature>
<dbReference type="GO" id="GO:0003676">
    <property type="term" value="F:nucleic acid binding"/>
    <property type="evidence" value="ECO:0007669"/>
    <property type="project" value="InterPro"/>
</dbReference>
<dbReference type="SUPFAM" id="SSF57756">
    <property type="entry name" value="Retrovirus zinc finger-like domains"/>
    <property type="match status" value="1"/>
</dbReference>
<feature type="region of interest" description="Disordered" evidence="3">
    <location>
        <begin position="277"/>
        <end position="313"/>
    </location>
</feature>
<gene>
    <name evidence="5" type="ORF">ZIOFF_073595</name>
</gene>
<keyword evidence="1" id="KW-0863">Zinc-finger</keyword>
<feature type="coiled-coil region" evidence="2">
    <location>
        <begin position="325"/>
        <end position="352"/>
    </location>
</feature>
<comment type="caution">
    <text evidence="5">The sequence shown here is derived from an EMBL/GenBank/DDBJ whole genome shotgun (WGS) entry which is preliminary data.</text>
</comment>
<dbReference type="Gene3D" id="2.60.40.2700">
    <property type="match status" value="1"/>
</dbReference>
<dbReference type="SMART" id="SM00343">
    <property type="entry name" value="ZnF_C2HC"/>
    <property type="match status" value="2"/>
</dbReference>
<evidence type="ECO:0000313" key="5">
    <source>
        <dbReference type="EMBL" id="KAG6468900.1"/>
    </source>
</evidence>
<dbReference type="FunFam" id="2.60.40.2700:FF:000001">
    <property type="entry name" value="Transmembrane protein"/>
    <property type="match status" value="1"/>
</dbReference>
<feature type="compositionally biased region" description="Polar residues" evidence="3">
    <location>
        <begin position="520"/>
        <end position="538"/>
    </location>
</feature>
<organism evidence="5 6">
    <name type="scientific">Zingiber officinale</name>
    <name type="common">Ginger</name>
    <name type="synonym">Amomum zingiber</name>
    <dbReference type="NCBI Taxonomy" id="94328"/>
    <lineage>
        <taxon>Eukaryota</taxon>
        <taxon>Viridiplantae</taxon>
        <taxon>Streptophyta</taxon>
        <taxon>Embryophyta</taxon>
        <taxon>Tracheophyta</taxon>
        <taxon>Spermatophyta</taxon>
        <taxon>Magnoliopsida</taxon>
        <taxon>Liliopsida</taxon>
        <taxon>Zingiberales</taxon>
        <taxon>Zingiberaceae</taxon>
        <taxon>Zingiber</taxon>
    </lineage>
</organism>
<dbReference type="Proteomes" id="UP000734854">
    <property type="component" value="Unassembled WGS sequence"/>
</dbReference>
<protein>
    <recommendedName>
        <fullName evidence="4">CCHC-type domain-containing protein</fullName>
    </recommendedName>
</protein>
<dbReference type="PANTHER" id="PTHR31149">
    <property type="entry name" value="EXPRESSED PROTEIN"/>
    <property type="match status" value="1"/>
</dbReference>
<feature type="region of interest" description="Disordered" evidence="3">
    <location>
        <begin position="561"/>
        <end position="611"/>
    </location>
</feature>
<evidence type="ECO:0000256" key="1">
    <source>
        <dbReference type="PROSITE-ProRule" id="PRU00047"/>
    </source>
</evidence>
<dbReference type="EMBL" id="JACMSC010000022">
    <property type="protein sequence ID" value="KAG6468900.1"/>
    <property type="molecule type" value="Genomic_DNA"/>
</dbReference>
<evidence type="ECO:0000256" key="2">
    <source>
        <dbReference type="SAM" id="Coils"/>
    </source>
</evidence>
<feature type="compositionally biased region" description="Low complexity" evidence="3">
    <location>
        <begin position="277"/>
        <end position="292"/>
    </location>
</feature>
<feature type="domain" description="CCHC-type" evidence="4">
    <location>
        <begin position="857"/>
        <end position="870"/>
    </location>
</feature>
<feature type="region of interest" description="Disordered" evidence="3">
    <location>
        <begin position="1"/>
        <end position="26"/>
    </location>
</feature>
<accession>A0A8J5EAD1</accession>
<dbReference type="PANTHER" id="PTHR31149:SF10">
    <property type="entry name" value="OS05G0100900 PROTEIN"/>
    <property type="match status" value="1"/>
</dbReference>
<feature type="region of interest" description="Disordered" evidence="3">
    <location>
        <begin position="500"/>
        <end position="538"/>
    </location>
</feature>
<keyword evidence="2" id="KW-0175">Coiled coil</keyword>
<reference evidence="5 6" key="1">
    <citation type="submission" date="2020-08" db="EMBL/GenBank/DDBJ databases">
        <title>Plant Genome Project.</title>
        <authorList>
            <person name="Zhang R.-G."/>
        </authorList>
    </citation>
    <scope>NUCLEOTIDE SEQUENCE [LARGE SCALE GENOMIC DNA]</scope>
    <source>
        <tissue evidence="5">Rhizome</tissue>
    </source>
</reference>
<dbReference type="InterPro" id="IPR055474">
    <property type="entry name" value="DUF7046"/>
</dbReference>
<dbReference type="Gene3D" id="4.10.60.10">
    <property type="entry name" value="Zinc finger, CCHC-type"/>
    <property type="match status" value="1"/>
</dbReference>
<evidence type="ECO:0000259" key="4">
    <source>
        <dbReference type="PROSITE" id="PS50158"/>
    </source>
</evidence>
<proteinExistence type="predicted"/>
<sequence length="1090" mass="121584">MRDLRSFGVSDPGSARGGAFRDLPGMGAYDSDPRRYLYGGRGDTPPPCIPALEGGGRARNLVDGFSGLVLGDGQNEAVHQIKKAVEDAESTIKQQVAGCDCFRSSNSSFHRVHKAYLSRHHAYLENHVRIARPHYAYESLCSKSPDLRVIGPFLRGSILADFILLRRNGDDIWLISFVLVPRSEIKSLRSSEMSANDHLDAYKTSYSNSSVEHEAERRWVENHSPLNPQDMLVLHQNGVAGREEHHGESGTASQQYFENKVKGDLRKIPGVNSSYCASSSQYSIPSSQSLSPSRHKKEGEQDQRLGSPGNGLVPVSDLNSNILWKQELMVKVREHEEEIAQLRQHLADYSVKEAQICNEKYVLDKRIAYMRMAFDQQQQDLVDAASKAISYRQDIIEENIRLTYALKAAKTEKSTFIASLVPLLSEHDLQPSVVDAHSIISTLKVLFTHMQQKLIIAEEKLKESQYQIAPWYLDASNADFPAQSPSHPVSVQVVVSPLNPHAKSPISSPNLQTRPDRETVGNQNQQVGPSSIPTKNEISTPFMRDHRAQDASGQINASRLSFESRSQNPSSKVPGGSSQTDDPATVANHGKETSVHWAPRSSPYLTTGQDEQNVYPYLPTVLEEPGSSFSEDDDPLPAIDGLQISGDAYPGNELLASGYSINGTTTCNFEWVRYLEDGSLKFIEGAKQPKYLVTADDVDSYLAIEVQPLDDRKRKFKMFLKRKELWNHIDGCVPTSKEGTELSQWDAKDARIISWILGSIEPHMVPKEALASLQAIHEDSRRDQFLMKLRPEFEVARAGLLNRNPVPSLDICLGELLREEQRMTTQAVLGSSKEISEVVNVAYVGQVKNRGKGQMQCYNCKEFGHIARNCCKKFCNYYKQNGHIIKQCPTRPENRRGQAFQAAISDLTTISSTATIAGTNQSFATLEMVQQMIITAFPTLGLYGQGKIVSSPWFVDSGASNHMTGSPDWLHNLQKYTDPEMQDQIERTFSSGNASYEVSLSTRFLDIWETAILAIKRGSYSIKCNGGVVLAEKFQSNTTVSIPYGHPTEFFIQDANANEYLLRTQSSVLRDTIVLTLRLFQKVMVHSFIL</sequence>
<dbReference type="Pfam" id="PF23080">
    <property type="entry name" value="DUF7046"/>
    <property type="match status" value="1"/>
</dbReference>
<name>A0A8J5EAD1_ZINOF</name>
<dbReference type="AlphaFoldDB" id="A0A8J5EAD1"/>
<evidence type="ECO:0000256" key="3">
    <source>
        <dbReference type="SAM" id="MobiDB-lite"/>
    </source>
</evidence>
<keyword evidence="1" id="KW-0479">Metal-binding</keyword>
<dbReference type="InterPro" id="IPR036875">
    <property type="entry name" value="Znf_CCHC_sf"/>
</dbReference>
<dbReference type="PROSITE" id="PS50158">
    <property type="entry name" value="ZF_CCHC"/>
    <property type="match status" value="1"/>
</dbReference>
<dbReference type="Pfam" id="PF00098">
    <property type="entry name" value="zf-CCHC"/>
    <property type="match status" value="1"/>
</dbReference>
<evidence type="ECO:0000313" key="6">
    <source>
        <dbReference type="Proteomes" id="UP000734854"/>
    </source>
</evidence>
<dbReference type="GO" id="GO:0008270">
    <property type="term" value="F:zinc ion binding"/>
    <property type="evidence" value="ECO:0007669"/>
    <property type="project" value="UniProtKB-KW"/>
</dbReference>
<dbReference type="GO" id="GO:0005886">
    <property type="term" value="C:plasma membrane"/>
    <property type="evidence" value="ECO:0007669"/>
    <property type="project" value="TreeGrafter"/>
</dbReference>
<keyword evidence="1" id="KW-0862">Zinc</keyword>